<dbReference type="AlphaFoldDB" id="A0AAV4BQ33"/>
<dbReference type="EMBL" id="BLXT01005251">
    <property type="protein sequence ID" value="GFO21151.1"/>
    <property type="molecule type" value="Genomic_DNA"/>
</dbReference>
<evidence type="ECO:0000256" key="1">
    <source>
        <dbReference type="SAM" id="MobiDB-lite"/>
    </source>
</evidence>
<accession>A0AAV4BQ33</accession>
<reference evidence="2 3" key="1">
    <citation type="journal article" date="2021" name="Elife">
        <title>Chloroplast acquisition without the gene transfer in kleptoplastic sea slugs, Plakobranchus ocellatus.</title>
        <authorList>
            <person name="Maeda T."/>
            <person name="Takahashi S."/>
            <person name="Yoshida T."/>
            <person name="Shimamura S."/>
            <person name="Takaki Y."/>
            <person name="Nagai Y."/>
            <person name="Toyoda A."/>
            <person name="Suzuki Y."/>
            <person name="Arimoto A."/>
            <person name="Ishii H."/>
            <person name="Satoh N."/>
            <person name="Nishiyama T."/>
            <person name="Hasebe M."/>
            <person name="Maruyama T."/>
            <person name="Minagawa J."/>
            <person name="Obokata J."/>
            <person name="Shigenobu S."/>
        </authorList>
    </citation>
    <scope>NUCLEOTIDE SEQUENCE [LARGE SCALE GENOMIC DNA]</scope>
</reference>
<gene>
    <name evidence="2" type="ORF">PoB_004765600</name>
</gene>
<keyword evidence="3" id="KW-1185">Reference proteome</keyword>
<feature type="compositionally biased region" description="Basic and acidic residues" evidence="1">
    <location>
        <begin position="1"/>
        <end position="20"/>
    </location>
</feature>
<sequence length="94" mass="10325">MVSRSSRDLKLAQTVEREENASSSSDNLEGIPKTLSVQSGDHARPRSTRSNNADNKTYKCTSITYRYTNVSAQDLEDINVLNMAADDMDTAPGL</sequence>
<organism evidence="2 3">
    <name type="scientific">Plakobranchus ocellatus</name>
    <dbReference type="NCBI Taxonomy" id="259542"/>
    <lineage>
        <taxon>Eukaryota</taxon>
        <taxon>Metazoa</taxon>
        <taxon>Spiralia</taxon>
        <taxon>Lophotrochozoa</taxon>
        <taxon>Mollusca</taxon>
        <taxon>Gastropoda</taxon>
        <taxon>Heterobranchia</taxon>
        <taxon>Euthyneura</taxon>
        <taxon>Panpulmonata</taxon>
        <taxon>Sacoglossa</taxon>
        <taxon>Placobranchoidea</taxon>
        <taxon>Plakobranchidae</taxon>
        <taxon>Plakobranchus</taxon>
    </lineage>
</organism>
<name>A0AAV4BQ33_9GAST</name>
<comment type="caution">
    <text evidence="2">The sequence shown here is derived from an EMBL/GenBank/DDBJ whole genome shotgun (WGS) entry which is preliminary data.</text>
</comment>
<evidence type="ECO:0000313" key="2">
    <source>
        <dbReference type="EMBL" id="GFO21151.1"/>
    </source>
</evidence>
<dbReference type="Proteomes" id="UP000735302">
    <property type="component" value="Unassembled WGS sequence"/>
</dbReference>
<feature type="region of interest" description="Disordered" evidence="1">
    <location>
        <begin position="1"/>
        <end position="56"/>
    </location>
</feature>
<evidence type="ECO:0000313" key="3">
    <source>
        <dbReference type="Proteomes" id="UP000735302"/>
    </source>
</evidence>
<protein>
    <submittedName>
        <fullName evidence="2">Uncharacterized protein</fullName>
    </submittedName>
</protein>
<proteinExistence type="predicted"/>